<dbReference type="CDD" id="cd01335">
    <property type="entry name" value="Radical_SAM"/>
    <property type="match status" value="1"/>
</dbReference>
<evidence type="ECO:0000256" key="4">
    <source>
        <dbReference type="ARBA" id="ARBA00022723"/>
    </source>
</evidence>
<dbReference type="RefSeq" id="WP_271021289.1">
    <property type="nucleotide sequence ID" value="NZ_JAQHXR010000002.1"/>
</dbReference>
<dbReference type="InterPro" id="IPR007197">
    <property type="entry name" value="rSAM"/>
</dbReference>
<dbReference type="Gene3D" id="3.20.20.70">
    <property type="entry name" value="Aldolase class I"/>
    <property type="match status" value="1"/>
</dbReference>
<dbReference type="InterPro" id="IPR023885">
    <property type="entry name" value="4Fe4S-binding_SPASM_dom"/>
</dbReference>
<dbReference type="InterPro" id="IPR013785">
    <property type="entry name" value="Aldolase_TIM"/>
</dbReference>
<sequence length="327" mass="37566">MLDRKKYVEDRILQGGKGEKFEDYYNFPRFINLETTNNCTARCVMCGIEEWRKNIRKPYMDDALFDKISNEIIYNREWVQKVAMFVGNEPLMDKKLAQRIEKISKSGIRVSITTNASLMDKEKAIEILNSGIDRINFSIDSLCKKTYENIRVGLKFEEVLGNILQFIKLRDSLKKNVSVRISVIKSEVTKNDIPYILSFWEKFLDSSFGDGIKVDDLSLSMTDKVRDKGVDLLVSDTVDNEYNAIRDIPCYVLFNTMVIKADGQVALCCVDQCRNVVLGDLDTQSIKEVWQESKKLQSIREIHLQKGRGAMSVCDGCFAWIDTPNVI</sequence>
<evidence type="ECO:0000313" key="9">
    <source>
        <dbReference type="Proteomes" id="UP001210261"/>
    </source>
</evidence>
<dbReference type="Pfam" id="PF13186">
    <property type="entry name" value="SPASM"/>
    <property type="match status" value="1"/>
</dbReference>
<dbReference type="InterPro" id="IPR050377">
    <property type="entry name" value="Radical_SAM_PqqE_MftC-like"/>
</dbReference>
<keyword evidence="6" id="KW-0411">Iron-sulfur</keyword>
<gene>
    <name evidence="8" type="ORF">PF021_04820</name>
</gene>
<name>A0ABT4VEH0_9HELI</name>
<comment type="cofactor">
    <cofactor evidence="1">
        <name>[4Fe-4S] cluster</name>
        <dbReference type="ChEBI" id="CHEBI:49883"/>
    </cofactor>
</comment>
<dbReference type="Proteomes" id="UP001210261">
    <property type="component" value="Unassembled WGS sequence"/>
</dbReference>
<evidence type="ECO:0000259" key="7">
    <source>
        <dbReference type="PROSITE" id="PS51918"/>
    </source>
</evidence>
<comment type="caution">
    <text evidence="8">The sequence shown here is derived from an EMBL/GenBank/DDBJ whole genome shotgun (WGS) entry which is preliminary data.</text>
</comment>
<dbReference type="SMART" id="SM00729">
    <property type="entry name" value="Elp3"/>
    <property type="match status" value="1"/>
</dbReference>
<keyword evidence="9" id="KW-1185">Reference proteome</keyword>
<keyword evidence="5" id="KW-0408">Iron</keyword>
<keyword evidence="3" id="KW-0949">S-adenosyl-L-methionine</keyword>
<dbReference type="InterPro" id="IPR058240">
    <property type="entry name" value="rSAM_sf"/>
</dbReference>
<dbReference type="PANTHER" id="PTHR11228">
    <property type="entry name" value="RADICAL SAM DOMAIN PROTEIN"/>
    <property type="match status" value="1"/>
</dbReference>
<evidence type="ECO:0000256" key="2">
    <source>
        <dbReference type="ARBA" id="ARBA00022485"/>
    </source>
</evidence>
<dbReference type="SFLD" id="SFLDG01387">
    <property type="entry name" value="BtrN-like_SPASM_domain_contain"/>
    <property type="match status" value="1"/>
</dbReference>
<evidence type="ECO:0000256" key="3">
    <source>
        <dbReference type="ARBA" id="ARBA00022691"/>
    </source>
</evidence>
<dbReference type="InterPro" id="IPR006638">
    <property type="entry name" value="Elp3/MiaA/NifB-like_rSAM"/>
</dbReference>
<evidence type="ECO:0000313" key="8">
    <source>
        <dbReference type="EMBL" id="MDA3968997.1"/>
    </source>
</evidence>
<accession>A0ABT4VEH0</accession>
<dbReference type="CDD" id="cd21109">
    <property type="entry name" value="SPASM"/>
    <property type="match status" value="1"/>
</dbReference>
<evidence type="ECO:0000256" key="6">
    <source>
        <dbReference type="ARBA" id="ARBA00023014"/>
    </source>
</evidence>
<evidence type="ECO:0000256" key="5">
    <source>
        <dbReference type="ARBA" id="ARBA00023004"/>
    </source>
</evidence>
<organism evidence="8 9">
    <name type="scientific">Helicobacter ibis</name>
    <dbReference type="NCBI Taxonomy" id="2962633"/>
    <lineage>
        <taxon>Bacteria</taxon>
        <taxon>Pseudomonadati</taxon>
        <taxon>Campylobacterota</taxon>
        <taxon>Epsilonproteobacteria</taxon>
        <taxon>Campylobacterales</taxon>
        <taxon>Helicobacteraceae</taxon>
        <taxon>Helicobacter</taxon>
    </lineage>
</organism>
<evidence type="ECO:0000256" key="1">
    <source>
        <dbReference type="ARBA" id="ARBA00001966"/>
    </source>
</evidence>
<dbReference type="EMBL" id="JAQHXR010000002">
    <property type="protein sequence ID" value="MDA3968997.1"/>
    <property type="molecule type" value="Genomic_DNA"/>
</dbReference>
<proteinExistence type="predicted"/>
<keyword evidence="2" id="KW-0004">4Fe-4S</keyword>
<feature type="domain" description="Radical SAM core" evidence="7">
    <location>
        <begin position="25"/>
        <end position="260"/>
    </location>
</feature>
<dbReference type="SFLD" id="SFLDG01067">
    <property type="entry name" value="SPASM/twitch_domain_containing"/>
    <property type="match status" value="1"/>
</dbReference>
<dbReference type="PANTHER" id="PTHR11228:SF34">
    <property type="entry name" value="TUNGSTEN-CONTAINING ALDEHYDE FERREDOXIN OXIDOREDUCTASE COFACTOR MODIFYING PROTEIN"/>
    <property type="match status" value="1"/>
</dbReference>
<protein>
    <submittedName>
        <fullName evidence="8">Radical SAM protein</fullName>
    </submittedName>
</protein>
<reference evidence="8 9" key="1">
    <citation type="submission" date="2023-01" db="EMBL/GenBank/DDBJ databases">
        <title>Description of Helicobacter ibis sp. nov. isolated from faecal droppings of black-faced ibis (Theristicus melanopis).</title>
        <authorList>
            <person name="Lopez-Cantillo M."/>
            <person name="Vidal-Veuthey B."/>
            <person name="Mella A."/>
            <person name="De La Haba R."/>
            <person name="Collado L."/>
        </authorList>
    </citation>
    <scope>NUCLEOTIDE SEQUENCE [LARGE SCALE GENOMIC DNA]</scope>
    <source>
        <strain evidence="8 9">A82</strain>
    </source>
</reference>
<dbReference type="Pfam" id="PF04055">
    <property type="entry name" value="Radical_SAM"/>
    <property type="match status" value="1"/>
</dbReference>
<dbReference type="SUPFAM" id="SSF102114">
    <property type="entry name" value="Radical SAM enzymes"/>
    <property type="match status" value="1"/>
</dbReference>
<dbReference type="PROSITE" id="PS51918">
    <property type="entry name" value="RADICAL_SAM"/>
    <property type="match status" value="1"/>
</dbReference>
<dbReference type="SFLD" id="SFLDS00029">
    <property type="entry name" value="Radical_SAM"/>
    <property type="match status" value="1"/>
</dbReference>
<keyword evidence="4" id="KW-0479">Metal-binding</keyword>
<dbReference type="InterPro" id="IPR034391">
    <property type="entry name" value="AdoMet-like_SPASM_containing"/>
</dbReference>